<dbReference type="GO" id="GO:0044183">
    <property type="term" value="F:protein folding chaperone"/>
    <property type="evidence" value="ECO:0007669"/>
    <property type="project" value="TreeGrafter"/>
</dbReference>
<accession>A0A565A0P9</accession>
<dbReference type="GO" id="GO:0051083">
    <property type="term" value="P:'de novo' cotranslational protein folding"/>
    <property type="evidence" value="ECO:0007669"/>
    <property type="project" value="TreeGrafter"/>
</dbReference>
<keyword evidence="2" id="KW-0413">Isomerase</keyword>
<evidence type="ECO:0000256" key="3">
    <source>
        <dbReference type="SAM" id="MobiDB-lite"/>
    </source>
</evidence>
<dbReference type="SUPFAM" id="SSF109998">
    <property type="entry name" value="Triger factor/SurA peptide-binding domain-like"/>
    <property type="match status" value="1"/>
</dbReference>
<dbReference type="InterPro" id="IPR008880">
    <property type="entry name" value="Trigger_fac_C"/>
</dbReference>
<name>A0A565A0P9_PLAVI</name>
<evidence type="ECO:0000256" key="2">
    <source>
        <dbReference type="ARBA" id="ARBA00023235"/>
    </source>
</evidence>
<dbReference type="Pfam" id="PF05698">
    <property type="entry name" value="Trigger_C"/>
    <property type="match status" value="1"/>
</dbReference>
<feature type="compositionally biased region" description="Polar residues" evidence="3">
    <location>
        <begin position="606"/>
        <end position="623"/>
    </location>
</feature>
<dbReference type="PANTHER" id="PTHR30560">
    <property type="entry name" value="TRIGGER FACTOR CHAPERONE AND PEPTIDYL-PROLYL CIS/TRANS ISOMERASE"/>
    <property type="match status" value="1"/>
</dbReference>
<feature type="compositionally biased region" description="Acidic residues" evidence="3">
    <location>
        <begin position="713"/>
        <end position="724"/>
    </location>
</feature>
<feature type="compositionally biased region" description="Low complexity" evidence="3">
    <location>
        <begin position="727"/>
        <end position="737"/>
    </location>
</feature>
<feature type="compositionally biased region" description="Low complexity" evidence="3">
    <location>
        <begin position="681"/>
        <end position="694"/>
    </location>
</feature>
<dbReference type="VEuPathDB" id="PlasmoDB:PVX_085185"/>
<gene>
    <name evidence="6" type="ORF">PVP01_1322300</name>
</gene>
<evidence type="ECO:0000313" key="6">
    <source>
        <dbReference type="EMBL" id="VUZ98284.1"/>
    </source>
</evidence>
<evidence type="ECO:0000313" key="7">
    <source>
        <dbReference type="Proteomes" id="UP000220605"/>
    </source>
</evidence>
<evidence type="ECO:0000256" key="1">
    <source>
        <dbReference type="ARBA" id="ARBA00023110"/>
    </source>
</evidence>
<dbReference type="InterPro" id="IPR005215">
    <property type="entry name" value="Trig_fac"/>
</dbReference>
<feature type="compositionally biased region" description="Basic and acidic residues" evidence="3">
    <location>
        <begin position="594"/>
        <end position="605"/>
    </location>
</feature>
<dbReference type="Proteomes" id="UP000220605">
    <property type="component" value="Chromosome 13"/>
</dbReference>
<dbReference type="InterPro" id="IPR027304">
    <property type="entry name" value="Trigger_fact/SurA_dom_sf"/>
</dbReference>
<feature type="region of interest" description="Disordered" evidence="3">
    <location>
        <begin position="666"/>
        <end position="751"/>
    </location>
</feature>
<evidence type="ECO:0000256" key="4">
    <source>
        <dbReference type="SAM" id="SignalP"/>
    </source>
</evidence>
<feature type="chain" id="PRO_5021982957" description="Trigger factor C-terminal domain-containing protein" evidence="4">
    <location>
        <begin position="25"/>
        <end position="1148"/>
    </location>
</feature>
<dbReference type="VEuPathDB" id="PlasmoDB:PVPAM_130037900"/>
<evidence type="ECO:0000259" key="5">
    <source>
        <dbReference type="Pfam" id="PF05698"/>
    </source>
</evidence>
<dbReference type="GO" id="GO:0043022">
    <property type="term" value="F:ribosome binding"/>
    <property type="evidence" value="ECO:0007669"/>
    <property type="project" value="TreeGrafter"/>
</dbReference>
<dbReference type="GO" id="GO:0015031">
    <property type="term" value="P:protein transport"/>
    <property type="evidence" value="ECO:0007669"/>
    <property type="project" value="InterPro"/>
</dbReference>
<feature type="domain" description="Trigger factor C-terminal" evidence="5">
    <location>
        <begin position="865"/>
        <end position="1002"/>
    </location>
</feature>
<keyword evidence="4" id="KW-0732">Signal</keyword>
<dbReference type="PANTHER" id="PTHR30560:SF3">
    <property type="entry name" value="TRIGGER FACTOR-LIKE PROTEIN TIG, CHLOROPLASTIC"/>
    <property type="match status" value="1"/>
</dbReference>
<feature type="region of interest" description="Disordered" evidence="3">
    <location>
        <begin position="1051"/>
        <end position="1102"/>
    </location>
</feature>
<feature type="compositionally biased region" description="Basic and acidic residues" evidence="3">
    <location>
        <begin position="1078"/>
        <end position="1087"/>
    </location>
</feature>
<dbReference type="OrthoDB" id="371188at2759"/>
<organism evidence="6 7">
    <name type="scientific">Plasmodium vivax</name>
    <name type="common">malaria parasite P. vivax</name>
    <dbReference type="NCBI Taxonomy" id="5855"/>
    <lineage>
        <taxon>Eukaryota</taxon>
        <taxon>Sar</taxon>
        <taxon>Alveolata</taxon>
        <taxon>Apicomplexa</taxon>
        <taxon>Aconoidasida</taxon>
        <taxon>Haemosporida</taxon>
        <taxon>Plasmodiidae</taxon>
        <taxon>Plasmodium</taxon>
        <taxon>Plasmodium (Plasmodium)</taxon>
    </lineage>
</organism>
<feature type="compositionally biased region" description="Basic and acidic residues" evidence="3">
    <location>
        <begin position="155"/>
        <end position="185"/>
    </location>
</feature>
<feature type="region of interest" description="Disordered" evidence="3">
    <location>
        <begin position="577"/>
        <end position="624"/>
    </location>
</feature>
<protein>
    <recommendedName>
        <fullName evidence="5">Trigger factor C-terminal domain-containing protein</fullName>
    </recommendedName>
</protein>
<keyword evidence="1" id="KW-0697">Rotamase</keyword>
<dbReference type="GO" id="GO:0043335">
    <property type="term" value="P:protein unfolding"/>
    <property type="evidence" value="ECO:0007669"/>
    <property type="project" value="TreeGrafter"/>
</dbReference>
<dbReference type="EMBL" id="LT635624">
    <property type="protein sequence ID" value="VUZ98284.1"/>
    <property type="molecule type" value="Genomic_DNA"/>
</dbReference>
<feature type="region of interest" description="Disordered" evidence="3">
    <location>
        <begin position="150"/>
        <end position="198"/>
    </location>
</feature>
<dbReference type="InterPro" id="IPR037041">
    <property type="entry name" value="Trigger_fac_C_sf"/>
</dbReference>
<dbReference type="VEuPathDB" id="PlasmoDB:PVP01_1322300"/>
<feature type="signal peptide" evidence="4">
    <location>
        <begin position="1"/>
        <end position="24"/>
    </location>
</feature>
<dbReference type="VEuPathDB" id="PlasmoDB:PVW1_130029400"/>
<dbReference type="AlphaFoldDB" id="A0A565A0P9"/>
<dbReference type="GO" id="GO:0003755">
    <property type="term" value="F:peptidyl-prolyl cis-trans isomerase activity"/>
    <property type="evidence" value="ECO:0007669"/>
    <property type="project" value="UniProtKB-KW"/>
</dbReference>
<proteinExistence type="predicted"/>
<dbReference type="Gene3D" id="1.10.3120.10">
    <property type="entry name" value="Trigger factor, C-terminal domain"/>
    <property type="match status" value="1"/>
</dbReference>
<sequence>MVARFGGPPKVLLLVCLILQHIDAVLRMSNRRASYEKGRSKLSMGFKGRNEIIRGKKSNRISGRGYKYAKVGTPSMGLLSPQERRKKGRKGSYHSGGCLNELGEYFLRYVGSTVLTRDLFFLTPQLGKQHGQGTKWRFCVGEARGKKRKFRSRLAMKEEGKGDTPAENSAQREVHPNGSDDKRVGSETNQGITAESEKRQRLKELMRKELLTIEYIDEENERSEIQLKVHIKGSLREHYYDTCVKQYRENKLKENKYEYAYLKDVPINNLINYIKKEDYLGIFLKHVNEDIIRVYQKMNNLHLIGSPRLTNNSSHITISKFSDVHLTFSIDKFPKIKFNKSYVRLPMKVEIPPYERGSTFREFLKVIQNEKEKENEVTVSVDENHKVDWNDDVYVNVCRGWVYSSSNEYHSDVCHVEGEVTNKWVSHGGGRSQEETPDDATMSEALKSREKIKDLIDIDKTEEEFINSSEIFDEEKEEKGAPKNDENLFNDTNVGDMEECKYYDEFLQSSKFSKYFKEGYQLPADVISMKGEVITVKENCNPLGINESLIGLSINEKKNITAYLPVDLFKAHFDSSADAGDRRSCEGAAQVTGIDKDGTSRDGTSRDGTSTDGISRDGTSTDGISRESINKFREVIYSEIKKLKSRSFFRRLEDILRSNQGRFFDRDGAITGEKSTGGAISGEEPTGEESTGGEPTREGDIEFILNDNSPLYDGEEAEGEDDEEAHPQPQSQPQSQSLRAPPGEQDHPEEETQFNKNFDKYLEELLKDDINSLDEKLHGRGAAPKTEDILRNVCDPNEYEKCEEGNAKKGGIGKKTDEEEMLNDYMLGKCDLVKCVLEVHVLDVKSRKRSEEDIKDYVKKKYNKTMDELHDEVEERAMKDIQNKCVDQRRMEAYKKLMEISSLNVPTTLFHAQGKMLYSSYLKKKKMQNSENDKNEKVLSFEEFINKSQKEIYDQVKFSFIVKTIFQNAKLKVNYDDVIKDVLKTLLKTPTNNVKSLIKKIHTIHQAQCVLDFVSLNGDISFVTNNNSSVNFSVTMKKGSHYTKEEFLNADEALEDPQAGPRTGEEASPSRKSSPLCGEERNGKNDKCGNTPNDGDQKGKQKIFNFTDESNFVVENKKEDNEQVELEYFTFKKGANYTKYFEEKYKKK</sequence>
<reference evidence="7" key="1">
    <citation type="submission" date="2016-07" db="EMBL/GenBank/DDBJ databases">
        <authorList>
            <consortium name="Pathogen Informatics"/>
        </authorList>
    </citation>
    <scope>NUCLEOTIDE SEQUENCE [LARGE SCALE GENOMIC DNA]</scope>
</reference>